<sequence length="1325" mass="153246">MTDYNFDHPDFTQEHIAHLQVHPLEACQRENASLRIRLETFNRMLIEAKEESQTRLVRIKQVRAERDAAFNEGEAYAKGEIREEIGIVRRERHEAEVKRKEAEEKEAKARERLRDMERELEEFKEERKKGVNRMEGVDRETINLLKERERFEEELREAKEIIKGKDFYIQRLEEETRSMSANVEELVAERDTLKEHLTEASERMSMDVEETPPAESEPMMALTKQFNVLLAEKNDLLQQLEIVTENLMGTTPKENTPEIGIPEKNRKRAVSTLSINADPDSDVFQEFEPKLQAPSPLRQTSTPESNEDADEEELKISIETNESDNSRERYRKNKEIWSQRLTDRIKSLEKKNMRLERYHDISHVTRAFLSLTPVHFEALRELKERKRKEGLILLDVMSKEHNSLRKQNRNLEKQLKLLADMRSREKDDSAEAQDFILTQRRCDSKEEAVNIYKRLYDQAQMAMQKMIETGAGVDAEEVTELRKERDIYKKRKEELEEEIDGSLGLRKQLAFSVAGDTGDVYMATQLTRVKAELEWRTKERDIAMEESHVEQNLTSIKELMDQLSQNLEKSARPIERQNTEHEELTKKYQICLRQLSDKKEKIKTLESFLEDKYMETEDLAGDEHSDSLRARLARTLMELYQVKRTLMEKTIQRNSLTKSAVNCLTTVLRENETLKKTIDTLKKHPDRDPERPVTDVDLENEETIASLQQTVDSLTKRLNKADSAISSAEKRAAKSKDRLESYIGMHAFGGDSHPRVKALRESRARVAVGPNATDTQVIAILKNQLKDTDDFLNFVCAKLVVLSDERRELDTGKVEAAERRLEECMDLVGGPLGQNEAWDNLKGLLSETRETLVVKMKEWKEKDKERDWAVESLENLLKESEERGVALAKLLHAAQEDVESKGTQGGRIAELEEQLKKNEEMISNSLRENDQHKAETDGLESFLQASEVQTTQLEEQLSRIEEKIQYLQQEKDNHKAEAERLEDLLKASETKTAQFFRILRDEEEEQYREEIERLHELLLMKEEEDNQYREEIERLHELHTMSEAKTTELLEISLKTSTRLSHLEDEGTRWKNVAGESIREIEQLQSKLEDLEAEIELLRIANHQNADTQTEMSMAKDMETQTESPESPSTPALTSSIPEVAAPKPKKSKKKAPNKKSVKRGSQDSRYNPHQDSASESPDEELEDTKTPKPQPPPPPKPKPNISIRRELAHPVPSPSPAPSIQIKFVSKKNLKKAESKEREEYDSLYRDEGGAESEDEEVPATEVEPVSPVEEMQNVEVNGARRSRRTRNKSPVYVGEFIVEGPGRAQKRKAVRSENSGRGKRGKR</sequence>
<keyword evidence="4" id="KW-1185">Reference proteome</keyword>
<feature type="compositionally biased region" description="Basic and acidic residues" evidence="2">
    <location>
        <begin position="1232"/>
        <end position="1250"/>
    </location>
</feature>
<feature type="coiled-coil region" evidence="1">
    <location>
        <begin position="1074"/>
        <end position="1101"/>
    </location>
</feature>
<name>W9CAS6_SCLBF</name>
<dbReference type="EMBL" id="AYSA01000285">
    <property type="protein sequence ID" value="ESZ93837.1"/>
    <property type="molecule type" value="Genomic_DNA"/>
</dbReference>
<evidence type="ECO:0000256" key="2">
    <source>
        <dbReference type="SAM" id="MobiDB-lite"/>
    </source>
</evidence>
<evidence type="ECO:0000313" key="4">
    <source>
        <dbReference type="Proteomes" id="UP000019487"/>
    </source>
</evidence>
<organism evidence="3 4">
    <name type="scientific">Sclerotinia borealis (strain F-4128)</name>
    <dbReference type="NCBI Taxonomy" id="1432307"/>
    <lineage>
        <taxon>Eukaryota</taxon>
        <taxon>Fungi</taxon>
        <taxon>Dikarya</taxon>
        <taxon>Ascomycota</taxon>
        <taxon>Pezizomycotina</taxon>
        <taxon>Leotiomycetes</taxon>
        <taxon>Helotiales</taxon>
        <taxon>Sclerotiniaceae</taxon>
        <taxon>Sclerotinia</taxon>
    </lineage>
</organism>
<feature type="coiled-coil region" evidence="1">
    <location>
        <begin position="24"/>
        <end position="51"/>
    </location>
</feature>
<feature type="region of interest" description="Disordered" evidence="2">
    <location>
        <begin position="1114"/>
        <end position="1325"/>
    </location>
</feature>
<proteinExistence type="predicted"/>
<accession>W9CAS6</accession>
<evidence type="ECO:0000313" key="3">
    <source>
        <dbReference type="EMBL" id="ESZ93837.1"/>
    </source>
</evidence>
<keyword evidence="1" id="KW-0175">Coiled coil</keyword>
<feature type="compositionally biased region" description="Polar residues" evidence="2">
    <location>
        <begin position="1121"/>
        <end position="1137"/>
    </location>
</feature>
<comment type="caution">
    <text evidence="3">The sequence shown here is derived from an EMBL/GenBank/DDBJ whole genome shotgun (WGS) entry which is preliminary data.</text>
</comment>
<feature type="region of interest" description="Disordered" evidence="2">
    <location>
        <begin position="289"/>
        <end position="329"/>
    </location>
</feature>
<feature type="coiled-coil region" evidence="1">
    <location>
        <begin position="908"/>
        <end position="1024"/>
    </location>
</feature>
<protein>
    <submittedName>
        <fullName evidence="3">Uncharacterized protein</fullName>
    </submittedName>
</protein>
<feature type="compositionally biased region" description="Pro residues" evidence="2">
    <location>
        <begin position="1189"/>
        <end position="1199"/>
    </location>
</feature>
<dbReference type="HOGENOM" id="CLU_259522_0_0_1"/>
<feature type="coiled-coil region" evidence="1">
    <location>
        <begin position="394"/>
        <end position="428"/>
    </location>
</feature>
<dbReference type="STRING" id="1432307.W9CAS6"/>
<reference evidence="3 4" key="1">
    <citation type="journal article" date="2014" name="Genome Announc.">
        <title>Draft genome sequence of Sclerotinia borealis, a psychrophilic plant pathogenic fungus.</title>
        <authorList>
            <person name="Mardanov A.V."/>
            <person name="Beletsky A.V."/>
            <person name="Kadnikov V.V."/>
            <person name="Ignatov A.N."/>
            <person name="Ravin N.V."/>
        </authorList>
    </citation>
    <scope>NUCLEOTIDE SEQUENCE [LARGE SCALE GENOMIC DNA]</scope>
    <source>
        <strain evidence="4">F-4157</strain>
    </source>
</reference>
<feature type="coiled-coil region" evidence="1">
    <location>
        <begin position="704"/>
        <end position="738"/>
    </location>
</feature>
<feature type="coiled-coil region" evidence="1">
    <location>
        <begin position="85"/>
        <end position="203"/>
    </location>
</feature>
<feature type="compositionally biased region" description="Basic residues" evidence="2">
    <location>
        <begin position="1144"/>
        <end position="1159"/>
    </location>
</feature>
<gene>
    <name evidence="3" type="ORF">SBOR_5778</name>
</gene>
<feature type="compositionally biased region" description="Acidic residues" evidence="2">
    <location>
        <begin position="1251"/>
        <end position="1260"/>
    </location>
</feature>
<dbReference type="Proteomes" id="UP000019487">
    <property type="component" value="Unassembled WGS sequence"/>
</dbReference>
<dbReference type="OrthoDB" id="3552115at2759"/>
<evidence type="ECO:0000256" key="1">
    <source>
        <dbReference type="SAM" id="Coils"/>
    </source>
</evidence>